<dbReference type="OrthoDB" id="423921at2"/>
<dbReference type="InterPro" id="IPR016181">
    <property type="entry name" value="Acyl_CoA_acyltransferase"/>
</dbReference>
<gene>
    <name evidence="2" type="ORF">BABA_00890</name>
</gene>
<accession>K6EDM8</accession>
<dbReference type="AlphaFoldDB" id="K6EDM8"/>
<comment type="caution">
    <text evidence="2">The sequence shown here is derived from an EMBL/GenBank/DDBJ whole genome shotgun (WGS) entry which is preliminary data.</text>
</comment>
<proteinExistence type="predicted"/>
<dbReference type="PROSITE" id="PS51186">
    <property type="entry name" value="GNAT"/>
    <property type="match status" value="1"/>
</dbReference>
<dbReference type="EMBL" id="AJLS01000005">
    <property type="protein sequence ID" value="EKN71546.1"/>
    <property type="molecule type" value="Genomic_DNA"/>
</dbReference>
<protein>
    <recommendedName>
        <fullName evidence="1">N-acetyltransferase domain-containing protein</fullName>
    </recommendedName>
</protein>
<name>K6EDM8_9BACI</name>
<dbReference type="GO" id="GO:0016747">
    <property type="term" value="F:acyltransferase activity, transferring groups other than amino-acyl groups"/>
    <property type="evidence" value="ECO:0007669"/>
    <property type="project" value="InterPro"/>
</dbReference>
<dbReference type="RefSeq" id="WP_007083221.1">
    <property type="nucleotide sequence ID" value="NZ_AJLS01000005.1"/>
</dbReference>
<sequence>MAIYVKEMDDIFAEEILGWKYEAPYDFYNNEYSVDAVRELLNHSYFVVLDNDEIFGYFCSGESAQVPIGSMFGAYPEGYLDIGIGMNPIFTGQGRGLLFFLFILNHIKEIFGDAPLRLTVASFNSRAIHLYEKIGFVNENEFRHGDVVFMTMVKGSMFI</sequence>
<dbReference type="Proteomes" id="UP000006316">
    <property type="component" value="Unassembled WGS sequence"/>
</dbReference>
<evidence type="ECO:0000313" key="2">
    <source>
        <dbReference type="EMBL" id="EKN71546.1"/>
    </source>
</evidence>
<dbReference type="PATRIC" id="fig|1117379.3.peg.185"/>
<dbReference type="InterPro" id="IPR000182">
    <property type="entry name" value="GNAT_dom"/>
</dbReference>
<dbReference type="Gene3D" id="3.40.630.30">
    <property type="match status" value="1"/>
</dbReference>
<dbReference type="STRING" id="1117379.BABA_00890"/>
<evidence type="ECO:0000313" key="3">
    <source>
        <dbReference type="Proteomes" id="UP000006316"/>
    </source>
</evidence>
<keyword evidence="3" id="KW-1185">Reference proteome</keyword>
<evidence type="ECO:0000259" key="1">
    <source>
        <dbReference type="PROSITE" id="PS51186"/>
    </source>
</evidence>
<dbReference type="eggNOG" id="COG1670">
    <property type="taxonomic scope" value="Bacteria"/>
</dbReference>
<dbReference type="SUPFAM" id="SSF55729">
    <property type="entry name" value="Acyl-CoA N-acyltransferases (Nat)"/>
    <property type="match status" value="1"/>
</dbReference>
<reference evidence="2 3" key="1">
    <citation type="journal article" date="2012" name="Front. Microbiol.">
        <title>Redundancy and modularity in membrane-associated dissimilatory nitrate reduction in Bacillus.</title>
        <authorList>
            <person name="Heylen K."/>
            <person name="Keltjens J."/>
        </authorList>
    </citation>
    <scope>NUCLEOTIDE SEQUENCE [LARGE SCALE GENOMIC DNA]</scope>
    <source>
        <strain evidence="3">LMG 21833T</strain>
    </source>
</reference>
<feature type="domain" description="N-acetyltransferase" evidence="1">
    <location>
        <begin position="3"/>
        <end position="155"/>
    </location>
</feature>
<dbReference type="Pfam" id="PF00583">
    <property type="entry name" value="Acetyltransf_1"/>
    <property type="match status" value="1"/>
</dbReference>
<organism evidence="2 3">
    <name type="scientific">Neobacillus bataviensis LMG 21833</name>
    <dbReference type="NCBI Taxonomy" id="1117379"/>
    <lineage>
        <taxon>Bacteria</taxon>
        <taxon>Bacillati</taxon>
        <taxon>Bacillota</taxon>
        <taxon>Bacilli</taxon>
        <taxon>Bacillales</taxon>
        <taxon>Bacillaceae</taxon>
        <taxon>Neobacillus</taxon>
    </lineage>
</organism>